<dbReference type="PANTHER" id="PTHR42734:SF5">
    <property type="entry name" value="IRON TRANSPORT SYSTEM ATP-BINDING PROTEIN HI_0361-RELATED"/>
    <property type="match status" value="1"/>
</dbReference>
<keyword evidence="4" id="KW-0067">ATP-binding</keyword>
<accession>A0A169RLL4</accession>
<protein>
    <submittedName>
        <fullName evidence="6">Metal ABC transporter ATPase</fullName>
    </submittedName>
</protein>
<dbReference type="InterPro" id="IPR003439">
    <property type="entry name" value="ABC_transporter-like_ATP-bd"/>
</dbReference>
<dbReference type="GO" id="GO:0016887">
    <property type="term" value="F:ATP hydrolysis activity"/>
    <property type="evidence" value="ECO:0007669"/>
    <property type="project" value="InterPro"/>
</dbReference>
<dbReference type="PROSITE" id="PS50893">
    <property type="entry name" value="ABC_TRANSPORTER_2"/>
    <property type="match status" value="1"/>
</dbReference>
<dbReference type="InterPro" id="IPR027417">
    <property type="entry name" value="P-loop_NTPase"/>
</dbReference>
<dbReference type="PANTHER" id="PTHR42734">
    <property type="entry name" value="METAL TRANSPORT SYSTEM ATP-BINDING PROTEIN TM_0124-RELATED"/>
    <property type="match status" value="1"/>
</dbReference>
<dbReference type="RefSeq" id="WP_096453263.1">
    <property type="nucleotide sequence ID" value="NZ_AP017369.1"/>
</dbReference>
<dbReference type="SMART" id="SM00382">
    <property type="entry name" value="AAA"/>
    <property type="match status" value="1"/>
</dbReference>
<comment type="similarity">
    <text evidence="1">Belongs to the ABC transporter superfamily.</text>
</comment>
<dbReference type="Gene3D" id="3.40.50.300">
    <property type="entry name" value="P-loop containing nucleotide triphosphate hydrolases"/>
    <property type="match status" value="1"/>
</dbReference>
<evidence type="ECO:0000256" key="3">
    <source>
        <dbReference type="ARBA" id="ARBA00022741"/>
    </source>
</evidence>
<evidence type="ECO:0000256" key="2">
    <source>
        <dbReference type="ARBA" id="ARBA00022448"/>
    </source>
</evidence>
<gene>
    <name evidence="6" type="ORF">N24_0020</name>
</gene>
<evidence type="ECO:0000313" key="6">
    <source>
        <dbReference type="EMBL" id="BAU94282.1"/>
    </source>
</evidence>
<dbReference type="KEGG" id="csur:N24_0020"/>
<dbReference type="InterPro" id="IPR003593">
    <property type="entry name" value="AAA+_ATPase"/>
</dbReference>
<dbReference type="NCBIfam" id="NF040873">
    <property type="entry name" value="AztA"/>
    <property type="match status" value="1"/>
</dbReference>
<evidence type="ECO:0000256" key="1">
    <source>
        <dbReference type="ARBA" id="ARBA00005417"/>
    </source>
</evidence>
<reference evidence="6 7" key="1">
    <citation type="submission" date="2016-02" db="EMBL/GenBank/DDBJ databases">
        <title>Corynebacterium glutamicum N24 whole genome sequencing project.</title>
        <authorList>
            <person name="Matsutani M."/>
            <person name="Nangtapong N."/>
            <person name="Yakushi T."/>
            <person name="Matsushita K."/>
        </authorList>
    </citation>
    <scope>NUCLEOTIDE SEQUENCE [LARGE SCALE GENOMIC DNA]</scope>
    <source>
        <strain evidence="6 7">N24</strain>
    </source>
</reference>
<organism evidence="6 7">
    <name type="scientific">Corynebacterium suranareeae</name>
    <dbReference type="NCBI Taxonomy" id="2506452"/>
    <lineage>
        <taxon>Bacteria</taxon>
        <taxon>Bacillati</taxon>
        <taxon>Actinomycetota</taxon>
        <taxon>Actinomycetes</taxon>
        <taxon>Mycobacteriales</taxon>
        <taxon>Corynebacteriaceae</taxon>
        <taxon>Corynebacterium</taxon>
    </lineage>
</organism>
<keyword evidence="7" id="KW-1185">Reference proteome</keyword>
<dbReference type="Pfam" id="PF00005">
    <property type="entry name" value="ABC_tran"/>
    <property type="match status" value="1"/>
</dbReference>
<keyword evidence="3" id="KW-0547">Nucleotide-binding</keyword>
<feature type="domain" description="ABC transporter" evidence="5">
    <location>
        <begin position="4"/>
        <end position="216"/>
    </location>
</feature>
<name>A0A169RLL4_9CORY</name>
<dbReference type="EMBL" id="AP017369">
    <property type="protein sequence ID" value="BAU94282.1"/>
    <property type="molecule type" value="Genomic_DNA"/>
</dbReference>
<evidence type="ECO:0000313" key="7">
    <source>
        <dbReference type="Proteomes" id="UP000218244"/>
    </source>
</evidence>
<dbReference type="SUPFAM" id="SSF52540">
    <property type="entry name" value="P-loop containing nucleoside triphosphate hydrolases"/>
    <property type="match status" value="1"/>
</dbReference>
<proteinExistence type="inferred from homology"/>
<dbReference type="AlphaFoldDB" id="A0A169RLL4"/>
<evidence type="ECO:0000256" key="4">
    <source>
        <dbReference type="ARBA" id="ARBA00022840"/>
    </source>
</evidence>
<sequence>MADLRVGNLTCAYGNHIALNNISARFPTGQITALIGSNGSGKSTLLEALAGTLKPRAGSIDNLAPNIAFVPQRSHVSHTLPITVRQTVNMGRWSARKTWQRLTAKDRNIVDSCLELLGILDLADRPLGEISGGQRQRTLIAQGLAQQAPLLLLDEPLTAVDSHAAHLIDMVINNQRSQGVTVIVATHHLDQANYADQVIELDKGHIKSQRNASTFP</sequence>
<evidence type="ECO:0000259" key="5">
    <source>
        <dbReference type="PROSITE" id="PS50893"/>
    </source>
</evidence>
<dbReference type="InterPro" id="IPR050153">
    <property type="entry name" value="Metal_Ion_Import_ABC"/>
</dbReference>
<dbReference type="Proteomes" id="UP000218244">
    <property type="component" value="Chromosome"/>
</dbReference>
<dbReference type="InterPro" id="IPR047748">
    <property type="entry name" value="AztA-like"/>
</dbReference>
<keyword evidence="2" id="KW-0813">Transport</keyword>
<dbReference type="GO" id="GO:0005524">
    <property type="term" value="F:ATP binding"/>
    <property type="evidence" value="ECO:0007669"/>
    <property type="project" value="UniProtKB-KW"/>
</dbReference>